<protein>
    <submittedName>
        <fullName evidence="2">Uncharacterized protein</fullName>
    </submittedName>
</protein>
<feature type="chain" id="PRO_5035310600" evidence="1">
    <location>
        <begin position="19"/>
        <end position="145"/>
    </location>
</feature>
<keyword evidence="1" id="KW-0732">Signal</keyword>
<organism evidence="2 3">
    <name type="scientific">Paragonimus heterotremus</name>
    <dbReference type="NCBI Taxonomy" id="100268"/>
    <lineage>
        <taxon>Eukaryota</taxon>
        <taxon>Metazoa</taxon>
        <taxon>Spiralia</taxon>
        <taxon>Lophotrochozoa</taxon>
        <taxon>Platyhelminthes</taxon>
        <taxon>Trematoda</taxon>
        <taxon>Digenea</taxon>
        <taxon>Plagiorchiida</taxon>
        <taxon>Troglotremata</taxon>
        <taxon>Troglotrematidae</taxon>
        <taxon>Paragonimus</taxon>
    </lineage>
</organism>
<dbReference type="AlphaFoldDB" id="A0A8J4WCB8"/>
<gene>
    <name evidence="2" type="ORF">PHET_12073</name>
</gene>
<accession>A0A8J4WCB8</accession>
<evidence type="ECO:0000313" key="3">
    <source>
        <dbReference type="Proteomes" id="UP000748531"/>
    </source>
</evidence>
<dbReference type="Proteomes" id="UP000748531">
    <property type="component" value="Unassembled WGS sequence"/>
</dbReference>
<comment type="caution">
    <text evidence="2">The sequence shown here is derived from an EMBL/GenBank/DDBJ whole genome shotgun (WGS) entry which is preliminary data.</text>
</comment>
<evidence type="ECO:0000313" key="2">
    <source>
        <dbReference type="EMBL" id="KAF5394194.1"/>
    </source>
</evidence>
<dbReference type="OrthoDB" id="291007at2759"/>
<keyword evidence="3" id="KW-1185">Reference proteome</keyword>
<name>A0A8J4WCB8_9TREM</name>
<feature type="signal peptide" evidence="1">
    <location>
        <begin position="1"/>
        <end position="18"/>
    </location>
</feature>
<dbReference type="EMBL" id="LUCH01019964">
    <property type="protein sequence ID" value="KAF5394194.1"/>
    <property type="molecule type" value="Genomic_DNA"/>
</dbReference>
<proteinExistence type="predicted"/>
<evidence type="ECO:0000256" key="1">
    <source>
        <dbReference type="SAM" id="SignalP"/>
    </source>
</evidence>
<reference evidence="2" key="1">
    <citation type="submission" date="2019-05" db="EMBL/GenBank/DDBJ databases">
        <title>Annotation for the trematode Paragonimus heterotremus.</title>
        <authorList>
            <person name="Choi Y.-J."/>
        </authorList>
    </citation>
    <scope>NUCLEOTIDE SEQUENCE</scope>
    <source>
        <strain evidence="2">LC</strain>
    </source>
</reference>
<sequence length="145" mass="16594">MLFQVTLVRLLLVCAGEAFLTDNSTLRPVQIVRSPVQILFPASAVHSSTRTAKNATLDFHSNRTIFHRKRRKYERFSTTARNVSLFNSSTVDQFGTLSQHKRLRPLDDESIFVPDDLVFEPQKDLSVLYPNSHWLDPCKASYPQS</sequence>